<reference evidence="3" key="1">
    <citation type="journal article" date="2019" name="Int. J. Syst. Evol. Microbiol.">
        <title>The Global Catalogue of Microorganisms (GCM) 10K type strain sequencing project: providing services to taxonomists for standard genome sequencing and annotation.</title>
        <authorList>
            <consortium name="The Broad Institute Genomics Platform"/>
            <consortium name="The Broad Institute Genome Sequencing Center for Infectious Disease"/>
            <person name="Wu L."/>
            <person name="Ma J."/>
        </authorList>
    </citation>
    <scope>NUCLEOTIDE SEQUENCE [LARGE SCALE GENOMIC DNA]</scope>
    <source>
        <strain evidence="3">JCM 17938</strain>
    </source>
</reference>
<sequence length="158" mass="15612">MRTGNLLAALGILVGGLAAAQSVATADAIIPIGPDQGFHGLVNGVHANAVIKVLCPGPTIPGQTGHPVSGQPLAVAPGAVSTKDGGYTGSLGTAVTVGLSAVSTGEPIVFHAYNVPQDIPTTIWLPCSGTGTVRFVPQPTSDTAIPDGVTVTFVNIAV</sequence>
<evidence type="ECO:0000256" key="1">
    <source>
        <dbReference type="SAM" id="SignalP"/>
    </source>
</evidence>
<gene>
    <name evidence="2" type="ORF">GCM10023195_37510</name>
</gene>
<keyword evidence="3" id="KW-1185">Reference proteome</keyword>
<dbReference type="Proteomes" id="UP001500212">
    <property type="component" value="Unassembled WGS sequence"/>
</dbReference>
<evidence type="ECO:0000313" key="3">
    <source>
        <dbReference type="Proteomes" id="UP001500212"/>
    </source>
</evidence>
<keyword evidence="1" id="KW-0732">Signal</keyword>
<name>A0ABP8TIY0_9ACTN</name>
<feature type="chain" id="PRO_5047241211" evidence="1">
    <location>
        <begin position="21"/>
        <end position="158"/>
    </location>
</feature>
<evidence type="ECO:0000313" key="2">
    <source>
        <dbReference type="EMBL" id="GAA4609330.1"/>
    </source>
</evidence>
<proteinExistence type="predicted"/>
<feature type="signal peptide" evidence="1">
    <location>
        <begin position="1"/>
        <end position="20"/>
    </location>
</feature>
<dbReference type="RefSeq" id="WP_345355362.1">
    <property type="nucleotide sequence ID" value="NZ_BAABHJ010000008.1"/>
</dbReference>
<protein>
    <submittedName>
        <fullName evidence="2">Uncharacterized protein</fullName>
    </submittedName>
</protein>
<accession>A0ABP8TIY0</accession>
<organism evidence="2 3">
    <name type="scientific">Actinoallomurus liliacearum</name>
    <dbReference type="NCBI Taxonomy" id="1080073"/>
    <lineage>
        <taxon>Bacteria</taxon>
        <taxon>Bacillati</taxon>
        <taxon>Actinomycetota</taxon>
        <taxon>Actinomycetes</taxon>
        <taxon>Streptosporangiales</taxon>
        <taxon>Thermomonosporaceae</taxon>
        <taxon>Actinoallomurus</taxon>
    </lineage>
</organism>
<comment type="caution">
    <text evidence="2">The sequence shown here is derived from an EMBL/GenBank/DDBJ whole genome shotgun (WGS) entry which is preliminary data.</text>
</comment>
<dbReference type="EMBL" id="BAABHJ010000008">
    <property type="protein sequence ID" value="GAA4609330.1"/>
    <property type="molecule type" value="Genomic_DNA"/>
</dbReference>